<accession>A0ABV8HST9</accession>
<gene>
    <name evidence="2" type="ORF">ACFO3J_27240</name>
</gene>
<reference evidence="3" key="1">
    <citation type="journal article" date="2019" name="Int. J. Syst. Evol. Microbiol.">
        <title>The Global Catalogue of Microorganisms (GCM) 10K type strain sequencing project: providing services to taxonomists for standard genome sequencing and annotation.</title>
        <authorList>
            <consortium name="The Broad Institute Genomics Platform"/>
            <consortium name="The Broad Institute Genome Sequencing Center for Infectious Disease"/>
            <person name="Wu L."/>
            <person name="Ma J."/>
        </authorList>
    </citation>
    <scope>NUCLEOTIDE SEQUENCE [LARGE SCALE GENOMIC DNA]</scope>
    <source>
        <strain evidence="3">CGMCC 4.7237</strain>
    </source>
</reference>
<protein>
    <recommendedName>
        <fullName evidence="4">HTH cro/C1-type domain-containing protein</fullName>
    </recommendedName>
</protein>
<feature type="compositionally biased region" description="Low complexity" evidence="1">
    <location>
        <begin position="147"/>
        <end position="158"/>
    </location>
</feature>
<organism evidence="2 3">
    <name type="scientific">Streptomyces polygonati</name>
    <dbReference type="NCBI Taxonomy" id="1617087"/>
    <lineage>
        <taxon>Bacteria</taxon>
        <taxon>Bacillati</taxon>
        <taxon>Actinomycetota</taxon>
        <taxon>Actinomycetes</taxon>
        <taxon>Kitasatosporales</taxon>
        <taxon>Streptomycetaceae</taxon>
        <taxon>Streptomyces</taxon>
    </lineage>
</organism>
<feature type="region of interest" description="Disordered" evidence="1">
    <location>
        <begin position="322"/>
        <end position="355"/>
    </location>
</feature>
<evidence type="ECO:0000313" key="2">
    <source>
        <dbReference type="EMBL" id="MFC4035138.1"/>
    </source>
</evidence>
<feature type="compositionally biased region" description="Low complexity" evidence="1">
    <location>
        <begin position="323"/>
        <end position="337"/>
    </location>
</feature>
<proteinExistence type="predicted"/>
<evidence type="ECO:0000256" key="1">
    <source>
        <dbReference type="SAM" id="MobiDB-lite"/>
    </source>
</evidence>
<evidence type="ECO:0000313" key="3">
    <source>
        <dbReference type="Proteomes" id="UP001595765"/>
    </source>
</evidence>
<feature type="region of interest" description="Disordered" evidence="1">
    <location>
        <begin position="141"/>
        <end position="162"/>
    </location>
</feature>
<sequence>MGVLTAWCANPVCGRSFAQRSGPGRRKDYCSPACRRQAQRARDASQSAVSLPGAQTGGEVAERIAEASAALLEAERAGAALAELMSRFNDVAEQMEGYLPSAVHRARRDGAGWDDVALAAGVTVAAARGRWNAARVIRRVPTPATRSPGTSPSAALAAGGSGAGASGDLRARRQLVEALAFLQRSRAVSASAIEQATGLSAREVQAVLSGAQLPTWPELGLVAGALGAVPADLRQLWVWGGGHTAVPRTPDGAAEAFRQAVRGLHLAAGCPSAAALIERADGDITIPTAAGILRGEIPSRWEPAAAVVAALGGDASRVRPLWRAAGRPGTRAAPKGPLATGPEQDPLAYRPDGRS</sequence>
<dbReference type="Proteomes" id="UP001595765">
    <property type="component" value="Unassembled WGS sequence"/>
</dbReference>
<keyword evidence="3" id="KW-1185">Reference proteome</keyword>
<evidence type="ECO:0008006" key="4">
    <source>
        <dbReference type="Google" id="ProtNLM"/>
    </source>
</evidence>
<comment type="caution">
    <text evidence="2">The sequence shown here is derived from an EMBL/GenBank/DDBJ whole genome shotgun (WGS) entry which is preliminary data.</text>
</comment>
<dbReference type="RefSeq" id="WP_386434574.1">
    <property type="nucleotide sequence ID" value="NZ_JBHSBB010000021.1"/>
</dbReference>
<dbReference type="EMBL" id="JBHSBB010000021">
    <property type="protein sequence ID" value="MFC4035138.1"/>
    <property type="molecule type" value="Genomic_DNA"/>
</dbReference>
<name>A0ABV8HST9_9ACTN</name>